<dbReference type="EMBL" id="JACRDE010000644">
    <property type="protein sequence ID" value="MBI5252732.1"/>
    <property type="molecule type" value="Genomic_DNA"/>
</dbReference>
<keyword evidence="12" id="KW-0460">Magnesium</keyword>
<dbReference type="FunFam" id="3.30.1490.20:FF:000010">
    <property type="entry name" value="Phosphoenolpyruvate synthase"/>
    <property type="match status" value="1"/>
</dbReference>
<gene>
    <name evidence="16" type="ORF">HY912_24820</name>
</gene>
<dbReference type="Proteomes" id="UP000807825">
    <property type="component" value="Unassembled WGS sequence"/>
</dbReference>
<keyword evidence="9" id="KW-0547">Nucleotide-binding</keyword>
<evidence type="ECO:0000256" key="5">
    <source>
        <dbReference type="ARBA" id="ARBA00011996"/>
    </source>
</evidence>
<dbReference type="GO" id="GO:0005524">
    <property type="term" value="F:ATP binding"/>
    <property type="evidence" value="ECO:0007669"/>
    <property type="project" value="UniProtKB-KW"/>
</dbReference>
<sequence>MDVSKYVLHFEECDLSMVNRVGGKCASLGELLKAQIPVPPGFAVTTETYERFLDDNGLTAKVIQRLEGLDCAKIEEIDRASEEVRGWIEGGLIREDLEDVIAEYYRELSRMARCPACPVAVRSSATAEDLPDASFAGQQETYLWTRGIDDVLNRIRTCWSSLFTSRAISYRMKMGFDHSKVLISVAIQKMVKSFTAGVMFTLNPGTGDRATVVIDSNWGYGESVVSGEVTPDQFQVNKITMEVVKRTISDKAIYYTTDPETDEVIKIPVDEVRRKDQSLLEAEILQLTRLAKVIEKHYGKPMDIEWATEKSLPYKGEVFILQSRPETVWSQKKVKPVVEPKKSALEHIVAGLLAGKKVK</sequence>
<feature type="domain" description="Pyruvate phosphate dikinase AMP/ATP-binding" evidence="15">
    <location>
        <begin position="19"/>
        <end position="342"/>
    </location>
</feature>
<evidence type="ECO:0000256" key="12">
    <source>
        <dbReference type="ARBA" id="ARBA00022842"/>
    </source>
</evidence>
<keyword evidence="7" id="KW-0808">Transferase</keyword>
<evidence type="ECO:0000256" key="1">
    <source>
        <dbReference type="ARBA" id="ARBA00001946"/>
    </source>
</evidence>
<evidence type="ECO:0000256" key="9">
    <source>
        <dbReference type="ARBA" id="ARBA00022741"/>
    </source>
</evidence>
<accession>A0A9D6Z6P7</accession>
<evidence type="ECO:0000256" key="2">
    <source>
        <dbReference type="ARBA" id="ARBA00002988"/>
    </source>
</evidence>
<comment type="cofactor">
    <cofactor evidence="1">
        <name>Mg(2+)</name>
        <dbReference type="ChEBI" id="CHEBI:18420"/>
    </cofactor>
</comment>
<evidence type="ECO:0000313" key="16">
    <source>
        <dbReference type="EMBL" id="MBI5252732.1"/>
    </source>
</evidence>
<evidence type="ECO:0000256" key="6">
    <source>
        <dbReference type="ARBA" id="ARBA00021623"/>
    </source>
</evidence>
<dbReference type="GO" id="GO:0046872">
    <property type="term" value="F:metal ion binding"/>
    <property type="evidence" value="ECO:0007669"/>
    <property type="project" value="UniProtKB-KW"/>
</dbReference>
<dbReference type="InterPro" id="IPR006319">
    <property type="entry name" value="PEP_synth"/>
</dbReference>
<evidence type="ECO:0000256" key="14">
    <source>
        <dbReference type="ARBA" id="ARBA00047700"/>
    </source>
</evidence>
<organism evidence="16 17">
    <name type="scientific">Desulfomonile tiedjei</name>
    <dbReference type="NCBI Taxonomy" id="2358"/>
    <lineage>
        <taxon>Bacteria</taxon>
        <taxon>Pseudomonadati</taxon>
        <taxon>Thermodesulfobacteriota</taxon>
        <taxon>Desulfomonilia</taxon>
        <taxon>Desulfomonilales</taxon>
        <taxon>Desulfomonilaceae</taxon>
        <taxon>Desulfomonile</taxon>
    </lineage>
</organism>
<evidence type="ECO:0000256" key="8">
    <source>
        <dbReference type="ARBA" id="ARBA00022723"/>
    </source>
</evidence>
<dbReference type="Pfam" id="PF01326">
    <property type="entry name" value="PPDK_N"/>
    <property type="match status" value="1"/>
</dbReference>
<dbReference type="InterPro" id="IPR013815">
    <property type="entry name" value="ATP_grasp_subdomain_1"/>
</dbReference>
<comment type="catalytic activity">
    <reaction evidence="14">
        <text>pyruvate + ATP + H2O = phosphoenolpyruvate + AMP + phosphate + 2 H(+)</text>
        <dbReference type="Rhea" id="RHEA:11364"/>
        <dbReference type="ChEBI" id="CHEBI:15361"/>
        <dbReference type="ChEBI" id="CHEBI:15377"/>
        <dbReference type="ChEBI" id="CHEBI:15378"/>
        <dbReference type="ChEBI" id="CHEBI:30616"/>
        <dbReference type="ChEBI" id="CHEBI:43474"/>
        <dbReference type="ChEBI" id="CHEBI:58702"/>
        <dbReference type="ChEBI" id="CHEBI:456215"/>
        <dbReference type="EC" id="2.7.9.2"/>
    </reaction>
</comment>
<evidence type="ECO:0000256" key="7">
    <source>
        <dbReference type="ARBA" id="ARBA00022679"/>
    </source>
</evidence>
<dbReference type="Gene3D" id="3.30.1490.20">
    <property type="entry name" value="ATP-grasp fold, A domain"/>
    <property type="match status" value="1"/>
</dbReference>
<keyword evidence="11" id="KW-0067">ATP-binding</keyword>
<keyword evidence="8" id="KW-0479">Metal-binding</keyword>
<dbReference type="PANTHER" id="PTHR43030:SF1">
    <property type="entry name" value="PHOSPHOENOLPYRUVATE SYNTHASE"/>
    <property type="match status" value="1"/>
</dbReference>
<comment type="caution">
    <text evidence="16">The sequence shown here is derived from an EMBL/GenBank/DDBJ whole genome shotgun (WGS) entry which is preliminary data.</text>
</comment>
<evidence type="ECO:0000256" key="3">
    <source>
        <dbReference type="ARBA" id="ARBA00004742"/>
    </source>
</evidence>
<evidence type="ECO:0000256" key="13">
    <source>
        <dbReference type="ARBA" id="ARBA00033470"/>
    </source>
</evidence>
<evidence type="ECO:0000256" key="4">
    <source>
        <dbReference type="ARBA" id="ARBA00007837"/>
    </source>
</evidence>
<reference evidence="16" key="1">
    <citation type="submission" date="2020-07" db="EMBL/GenBank/DDBJ databases">
        <title>Huge and variable diversity of episymbiotic CPR bacteria and DPANN archaea in groundwater ecosystems.</title>
        <authorList>
            <person name="He C.Y."/>
            <person name="Keren R."/>
            <person name="Whittaker M."/>
            <person name="Farag I.F."/>
            <person name="Doudna J."/>
            <person name="Cate J.H.D."/>
            <person name="Banfield J.F."/>
        </authorList>
    </citation>
    <scope>NUCLEOTIDE SEQUENCE</scope>
    <source>
        <strain evidence="16">NC_groundwater_1664_Pr3_B-0.1um_52_9</strain>
    </source>
</reference>
<evidence type="ECO:0000256" key="11">
    <source>
        <dbReference type="ARBA" id="ARBA00022840"/>
    </source>
</evidence>
<keyword evidence="10" id="KW-0418">Kinase</keyword>
<dbReference type="EC" id="2.7.9.2" evidence="5"/>
<evidence type="ECO:0000259" key="15">
    <source>
        <dbReference type="Pfam" id="PF01326"/>
    </source>
</evidence>
<dbReference type="InterPro" id="IPR002192">
    <property type="entry name" value="PPDK_AMP/ATP-bd"/>
</dbReference>
<name>A0A9D6Z6P7_9BACT</name>
<dbReference type="PANTHER" id="PTHR43030">
    <property type="entry name" value="PHOSPHOENOLPYRUVATE SYNTHASE"/>
    <property type="match status" value="1"/>
</dbReference>
<comment type="similarity">
    <text evidence="4">Belongs to the PEP-utilizing enzyme family.</text>
</comment>
<evidence type="ECO:0000313" key="17">
    <source>
        <dbReference type="Proteomes" id="UP000807825"/>
    </source>
</evidence>
<comment type="function">
    <text evidence="2">Catalyzes the phosphorylation of pyruvate to phosphoenolpyruvate.</text>
</comment>
<proteinExistence type="inferred from homology"/>
<dbReference type="GO" id="GO:0008986">
    <property type="term" value="F:pyruvate, water dikinase activity"/>
    <property type="evidence" value="ECO:0007669"/>
    <property type="project" value="UniProtKB-EC"/>
</dbReference>
<dbReference type="SUPFAM" id="SSF56059">
    <property type="entry name" value="Glutathione synthetase ATP-binding domain-like"/>
    <property type="match status" value="1"/>
</dbReference>
<dbReference type="AlphaFoldDB" id="A0A9D6Z6P7"/>
<evidence type="ECO:0000256" key="10">
    <source>
        <dbReference type="ARBA" id="ARBA00022777"/>
    </source>
</evidence>
<protein>
    <recommendedName>
        <fullName evidence="6">Phosphoenolpyruvate synthase</fullName>
        <ecNumber evidence="5">2.7.9.2</ecNumber>
    </recommendedName>
    <alternativeName>
        <fullName evidence="13">Pyruvate, water dikinase</fullName>
    </alternativeName>
</protein>
<dbReference type="Gene3D" id="3.30.470.20">
    <property type="entry name" value="ATP-grasp fold, B domain"/>
    <property type="match status" value="1"/>
</dbReference>
<comment type="pathway">
    <text evidence="3">Carbohydrate biosynthesis; gluconeogenesis.</text>
</comment>